<evidence type="ECO:0008006" key="3">
    <source>
        <dbReference type="Google" id="ProtNLM"/>
    </source>
</evidence>
<evidence type="ECO:0000313" key="1">
    <source>
        <dbReference type="EMBL" id="KDQ18448.1"/>
    </source>
</evidence>
<dbReference type="InParanoid" id="A0A067MRT2"/>
<name>A0A067MRT2_BOTB1</name>
<protein>
    <recommendedName>
        <fullName evidence="3">Ricin B lectin domain-containing protein</fullName>
    </recommendedName>
</protein>
<proteinExistence type="predicted"/>
<dbReference type="Proteomes" id="UP000027195">
    <property type="component" value="Unassembled WGS sequence"/>
</dbReference>
<reference evidence="2" key="1">
    <citation type="journal article" date="2014" name="Proc. Natl. Acad. Sci. U.S.A.">
        <title>Extensive sampling of basidiomycete genomes demonstrates inadequacy of the white-rot/brown-rot paradigm for wood decay fungi.</title>
        <authorList>
            <person name="Riley R."/>
            <person name="Salamov A.A."/>
            <person name="Brown D.W."/>
            <person name="Nagy L.G."/>
            <person name="Floudas D."/>
            <person name="Held B.W."/>
            <person name="Levasseur A."/>
            <person name="Lombard V."/>
            <person name="Morin E."/>
            <person name="Otillar R."/>
            <person name="Lindquist E.A."/>
            <person name="Sun H."/>
            <person name="LaButti K.M."/>
            <person name="Schmutz J."/>
            <person name="Jabbour D."/>
            <person name="Luo H."/>
            <person name="Baker S.E."/>
            <person name="Pisabarro A.G."/>
            <person name="Walton J.D."/>
            <person name="Blanchette R.A."/>
            <person name="Henrissat B."/>
            <person name="Martin F."/>
            <person name="Cullen D."/>
            <person name="Hibbett D.S."/>
            <person name="Grigoriev I.V."/>
        </authorList>
    </citation>
    <scope>NUCLEOTIDE SEQUENCE [LARGE SCALE GENOMIC DNA]</scope>
    <source>
        <strain evidence="2">FD-172 SS1</strain>
    </source>
</reference>
<dbReference type="Gene3D" id="2.80.10.50">
    <property type="match status" value="1"/>
</dbReference>
<dbReference type="AlphaFoldDB" id="A0A067MRT2"/>
<accession>A0A067MRT2</accession>
<evidence type="ECO:0000313" key="2">
    <source>
        <dbReference type="Proteomes" id="UP000027195"/>
    </source>
</evidence>
<sequence>MSIIGTIHNNGSGRHVALKDGSVVQDNHVISSSTKETAHPWELVEYDAKELGKLWSLRVPGSNLFIGIQGEASQLPNHLDLRLARFLWKTEPRDISNHKGPIIFSTLNGEFSWTEGDDRGSIVVKPTDASSEAQKWVFNSPH</sequence>
<keyword evidence="2" id="KW-1185">Reference proteome</keyword>
<dbReference type="HOGENOM" id="CLU_1815493_0_0_1"/>
<dbReference type="EMBL" id="KL198021">
    <property type="protein sequence ID" value="KDQ18448.1"/>
    <property type="molecule type" value="Genomic_DNA"/>
</dbReference>
<organism evidence="1 2">
    <name type="scientific">Botryobasidium botryosum (strain FD-172 SS1)</name>
    <dbReference type="NCBI Taxonomy" id="930990"/>
    <lineage>
        <taxon>Eukaryota</taxon>
        <taxon>Fungi</taxon>
        <taxon>Dikarya</taxon>
        <taxon>Basidiomycota</taxon>
        <taxon>Agaricomycotina</taxon>
        <taxon>Agaricomycetes</taxon>
        <taxon>Cantharellales</taxon>
        <taxon>Botryobasidiaceae</taxon>
        <taxon>Botryobasidium</taxon>
    </lineage>
</organism>
<gene>
    <name evidence="1" type="ORF">BOTBODRAFT_52462</name>
</gene>